<comment type="caution">
    <text evidence="1">The sequence shown here is derived from an EMBL/GenBank/DDBJ whole genome shotgun (WGS) entry which is preliminary data.</text>
</comment>
<name>A0ABP6ZSE1_9ACTN</name>
<reference evidence="2" key="1">
    <citation type="journal article" date="2019" name="Int. J. Syst. Evol. Microbiol.">
        <title>The Global Catalogue of Microorganisms (GCM) 10K type strain sequencing project: providing services to taxonomists for standard genome sequencing and annotation.</title>
        <authorList>
            <consortium name="The Broad Institute Genomics Platform"/>
            <consortium name="The Broad Institute Genome Sequencing Center for Infectious Disease"/>
            <person name="Wu L."/>
            <person name="Ma J."/>
        </authorList>
    </citation>
    <scope>NUCLEOTIDE SEQUENCE [LARGE SCALE GENOMIC DNA]</scope>
    <source>
        <strain evidence="2">JCM 17326</strain>
    </source>
</reference>
<evidence type="ECO:0000313" key="1">
    <source>
        <dbReference type="EMBL" id="GAA3615945.1"/>
    </source>
</evidence>
<accession>A0ABP6ZSE1</accession>
<dbReference type="Proteomes" id="UP001500630">
    <property type="component" value="Unassembled WGS sequence"/>
</dbReference>
<evidence type="ECO:0000313" key="2">
    <source>
        <dbReference type="Proteomes" id="UP001500630"/>
    </source>
</evidence>
<dbReference type="EMBL" id="BAABDQ010000053">
    <property type="protein sequence ID" value="GAA3615945.1"/>
    <property type="molecule type" value="Genomic_DNA"/>
</dbReference>
<protein>
    <submittedName>
        <fullName evidence="1">Uncharacterized protein</fullName>
    </submittedName>
</protein>
<keyword evidence="2" id="KW-1185">Reference proteome</keyword>
<proteinExistence type="predicted"/>
<organism evidence="1 2">
    <name type="scientific">Nonomuraea rosea</name>
    <dbReference type="NCBI Taxonomy" id="638574"/>
    <lineage>
        <taxon>Bacteria</taxon>
        <taxon>Bacillati</taxon>
        <taxon>Actinomycetota</taxon>
        <taxon>Actinomycetes</taxon>
        <taxon>Streptosporangiales</taxon>
        <taxon>Streptosporangiaceae</taxon>
        <taxon>Nonomuraea</taxon>
    </lineage>
</organism>
<gene>
    <name evidence="1" type="ORF">GCM10022419_121530</name>
</gene>
<sequence length="110" mass="10884">MLGFGWTGGVSIGPVGVLGVEDCVEPGVEPGVDVEAGGVGCGFDVGEGPGGSGSAAAEAAAAAVTVRVMARMARMARICAMQRRAAAGSVLAGRGRGGGWRVIVRLRRCL</sequence>